<evidence type="ECO:0000313" key="3">
    <source>
        <dbReference type="Proteomes" id="UP000523105"/>
    </source>
</evidence>
<dbReference type="Proteomes" id="UP000523105">
    <property type="component" value="Unassembled WGS sequence"/>
</dbReference>
<dbReference type="NCBIfam" id="TIGR04183">
    <property type="entry name" value="Por_Secre_tail"/>
    <property type="match status" value="1"/>
</dbReference>
<protein>
    <submittedName>
        <fullName evidence="2">T9SS type A sorting domain-containing protein</fullName>
    </submittedName>
</protein>
<dbReference type="SUPFAM" id="SSF63446">
    <property type="entry name" value="Type I dockerin domain"/>
    <property type="match status" value="1"/>
</dbReference>
<dbReference type="GO" id="GO:0004553">
    <property type="term" value="F:hydrolase activity, hydrolyzing O-glycosyl compounds"/>
    <property type="evidence" value="ECO:0007669"/>
    <property type="project" value="InterPro"/>
</dbReference>
<feature type="domain" description="Dockerin" evidence="1">
    <location>
        <begin position="595"/>
        <end position="664"/>
    </location>
</feature>
<evidence type="ECO:0000259" key="1">
    <source>
        <dbReference type="PROSITE" id="PS51766"/>
    </source>
</evidence>
<dbReference type="InterPro" id="IPR026444">
    <property type="entry name" value="Secre_tail"/>
</dbReference>
<dbReference type="Gene3D" id="1.10.1330.10">
    <property type="entry name" value="Dockerin domain"/>
    <property type="match status" value="1"/>
</dbReference>
<dbReference type="InterPro" id="IPR002105">
    <property type="entry name" value="Dockerin_1_rpt"/>
</dbReference>
<accession>A0A7K4MQ25</accession>
<proteinExistence type="predicted"/>
<dbReference type="GO" id="GO:0000272">
    <property type="term" value="P:polysaccharide catabolic process"/>
    <property type="evidence" value="ECO:0007669"/>
    <property type="project" value="InterPro"/>
</dbReference>
<reference evidence="2 3" key="1">
    <citation type="journal article" date="2019" name="Environ. Microbiol.">
        <title>Genomics insights into ecotype formation of ammonia-oxidizing archaea in the deep ocean.</title>
        <authorList>
            <person name="Wang Y."/>
            <person name="Huang J.M."/>
            <person name="Cui G.J."/>
            <person name="Nunoura T."/>
            <person name="Takaki Y."/>
            <person name="Li W.L."/>
            <person name="Li J."/>
            <person name="Gao Z.M."/>
            <person name="Takai K."/>
            <person name="Zhang A.Q."/>
            <person name="Stepanauskas R."/>
        </authorList>
    </citation>
    <scope>NUCLEOTIDE SEQUENCE [LARGE SCALE GENOMIC DNA]</scope>
    <source>
        <strain evidence="2 3">L15b</strain>
    </source>
</reference>
<sequence length="961" mass="107399">MITEIFILTADSIPQYLEFYNNSDSLVSLENWSIKILNGNGEEIFESPIDNSNLNVQANNFDINFDINPNDYFLISSEFCNSTVGFLELGCNDGFFHNNLISDIIAKYLYLPLDGKGSIILIDKNQIVIDSVGYNIDENWPVGEVSRGHSLRLHSPELDNSLSENWSLSPKTENSLWLYTENSEIKNFGSPREENAFRLLGVNNFYHIISGDVNNIYNADNNYEDNNYGKPIDFSWYGTFDNVSGQQYKLIIEKTDTKKPEKHGFEIESFADTTLIWESIIGIDTSIIPQSMLVDQLEVAEYSWTMELTKGSDIIYSDRHYFSVDASDYGIYGCVDKSFCEISSLGFPNCPTTADDDTLFSNHPIVCTPGVDCYSALNYYENANINSSTCHYVSLSIPAYVVGNTNSTARVPVYLYNDSLANIDSIAYTLSFDNSSGIAAFQDGTFSGTVETELWGDENIVGDQNGNISVSMLTPADSSFQGAGIITYLDFNLTGSQGEFINLSFSEVLVKGGIPENNISVPVSGGEVVILQADYEISGNITYYRGDNSWEIPNVKLSLDKNYDGVSSGIIYLDTTNNAGSFEFNLLSEGNYNLSFSKSPDNDCNDDAIKGTDISRISRHVTGSEPFNADEIIAADVTLDGTVSGYDVSLVAQYYVDLIDNFNYLNTHWIFKPFNQETLPNVHAELVKENGQYSIEYKPLVLDDKHRKISAYRLGDALGDYCKPTPGRFNNGQIQFINIAIDYTPIITLPIIISEPTFIEGIDIEIGFDEDVFNPLSITFNNSNKVVENYQTVSNLLSKDRTIKTVTWALDEPQLIEGVIGEVNFEWKNKNKSGKIWLKKFQVNDGPGIGGISLIGLSDTEVSTGVNIIYSMVPEKLSLHQNYPNPFNPQTKIYWSMPLSGIVSLEVYNLQGQLVELLFNGQLDTGSHEQIWDATTYPSGIYFYRLKTHEKTLQKIMLLLK</sequence>
<organism evidence="2 3">
    <name type="scientific">Marine Group I thaumarchaeote</name>
    <dbReference type="NCBI Taxonomy" id="2511932"/>
    <lineage>
        <taxon>Archaea</taxon>
        <taxon>Nitrososphaerota</taxon>
        <taxon>Marine Group I</taxon>
    </lineage>
</organism>
<evidence type="ECO:0000313" key="2">
    <source>
        <dbReference type="EMBL" id="NWJ43683.1"/>
    </source>
</evidence>
<dbReference type="Pfam" id="PF18962">
    <property type="entry name" value="Por_Secre_tail"/>
    <property type="match status" value="1"/>
</dbReference>
<dbReference type="EMBL" id="JACASV010000043">
    <property type="protein sequence ID" value="NWJ43683.1"/>
    <property type="molecule type" value="Genomic_DNA"/>
</dbReference>
<dbReference type="Gene3D" id="2.60.40.4070">
    <property type="match status" value="1"/>
</dbReference>
<name>A0A7K4MQ25_9ARCH</name>
<comment type="caution">
    <text evidence="2">The sequence shown here is derived from an EMBL/GenBank/DDBJ whole genome shotgun (WGS) entry which is preliminary data.</text>
</comment>
<dbReference type="PROSITE" id="PS51766">
    <property type="entry name" value="DOCKERIN"/>
    <property type="match status" value="1"/>
</dbReference>
<dbReference type="SUPFAM" id="SSF117074">
    <property type="entry name" value="Hypothetical protein PA1324"/>
    <property type="match status" value="1"/>
</dbReference>
<dbReference type="InterPro" id="IPR036439">
    <property type="entry name" value="Dockerin_dom_sf"/>
</dbReference>
<dbReference type="AlphaFoldDB" id="A0A7K4MQ25"/>
<dbReference type="Pfam" id="PF00404">
    <property type="entry name" value="Dockerin_1"/>
    <property type="match status" value="1"/>
</dbReference>
<gene>
    <name evidence="2" type="ORF">HX837_05720</name>
</gene>
<dbReference type="InterPro" id="IPR016134">
    <property type="entry name" value="Dockerin_dom"/>
</dbReference>